<proteinExistence type="predicted"/>
<dbReference type="RefSeq" id="WP_068116600.1">
    <property type="nucleotide sequence ID" value="NZ_CCXJ01000033.1"/>
</dbReference>
<dbReference type="Gene3D" id="3.40.710.10">
    <property type="entry name" value="DD-peptidase/beta-lactamase superfamily"/>
    <property type="match status" value="1"/>
</dbReference>
<sequence length="330" mass="34292">MTALADLTESLDRLVADGALQGWAAGVREAGTTHLTAGGRRTADEPAAIASNTKPIAGALTLRLVELGRLGLDDAVAQWLPELANPRVLTRPGGPLDDTVAAQRPITVRHLLTMTAGFGWVVEGGPLAAAMDELQVGPGPDAPPMTPDEYLRRLASLPLAGQPGATWRYHTSSDVLGVLLARCTGRPVSDLLAEHVTGPLAMPATHFPTDVAFESLATGLVSTVADQLRFLAAIGDGGGAVLGRASTRQMCTNQLTPEQRSGADDLLEAGAGWGHHVEVRADGLVGWAGGRGTIGYVDPAGGRAAALFTWQGMDTAGTQQAFAEFWQLFG</sequence>
<dbReference type="PANTHER" id="PTHR43283">
    <property type="entry name" value="BETA-LACTAMASE-RELATED"/>
    <property type="match status" value="1"/>
</dbReference>
<dbReference type="EMBL" id="JAUSQM010000001">
    <property type="protein sequence ID" value="MDP9820686.1"/>
    <property type="molecule type" value="Genomic_DNA"/>
</dbReference>
<evidence type="ECO:0000313" key="2">
    <source>
        <dbReference type="EMBL" id="MDP9820686.1"/>
    </source>
</evidence>
<accession>A0ABT9NJU6</accession>
<gene>
    <name evidence="2" type="ORF">J2S59_000495</name>
</gene>
<evidence type="ECO:0000259" key="1">
    <source>
        <dbReference type="Pfam" id="PF00144"/>
    </source>
</evidence>
<feature type="domain" description="Beta-lactamase-related" evidence="1">
    <location>
        <begin position="11"/>
        <end position="309"/>
    </location>
</feature>
<dbReference type="PANTHER" id="PTHR43283:SF3">
    <property type="entry name" value="BETA-LACTAMASE FAMILY PROTEIN (AFU_ORTHOLOGUE AFUA_5G07500)"/>
    <property type="match status" value="1"/>
</dbReference>
<dbReference type="Pfam" id="PF00144">
    <property type="entry name" value="Beta-lactamase"/>
    <property type="match status" value="1"/>
</dbReference>
<reference evidence="2 3" key="1">
    <citation type="submission" date="2023-07" db="EMBL/GenBank/DDBJ databases">
        <title>Sequencing the genomes of 1000 actinobacteria strains.</title>
        <authorList>
            <person name="Klenk H.-P."/>
        </authorList>
    </citation>
    <scope>NUCLEOTIDE SEQUENCE [LARGE SCALE GENOMIC DNA]</scope>
    <source>
        <strain evidence="2 3">GD13</strain>
    </source>
</reference>
<dbReference type="Proteomes" id="UP001240447">
    <property type="component" value="Unassembled WGS sequence"/>
</dbReference>
<name>A0ABT9NJU6_9ACTN</name>
<protein>
    <submittedName>
        <fullName evidence="2">CubicO group peptidase (Beta-lactamase class C family)</fullName>
    </submittedName>
</protein>
<keyword evidence="3" id="KW-1185">Reference proteome</keyword>
<dbReference type="InterPro" id="IPR001466">
    <property type="entry name" value="Beta-lactam-related"/>
</dbReference>
<organism evidence="2 3">
    <name type="scientific">Nocardioides massiliensis</name>
    <dbReference type="NCBI Taxonomy" id="1325935"/>
    <lineage>
        <taxon>Bacteria</taxon>
        <taxon>Bacillati</taxon>
        <taxon>Actinomycetota</taxon>
        <taxon>Actinomycetes</taxon>
        <taxon>Propionibacteriales</taxon>
        <taxon>Nocardioidaceae</taxon>
        <taxon>Nocardioides</taxon>
    </lineage>
</organism>
<dbReference type="InterPro" id="IPR012338">
    <property type="entry name" value="Beta-lactam/transpept-like"/>
</dbReference>
<comment type="caution">
    <text evidence="2">The sequence shown here is derived from an EMBL/GenBank/DDBJ whole genome shotgun (WGS) entry which is preliminary data.</text>
</comment>
<evidence type="ECO:0000313" key="3">
    <source>
        <dbReference type="Proteomes" id="UP001240447"/>
    </source>
</evidence>
<dbReference type="InterPro" id="IPR050789">
    <property type="entry name" value="Diverse_Enzym_Activities"/>
</dbReference>
<dbReference type="SUPFAM" id="SSF56601">
    <property type="entry name" value="beta-lactamase/transpeptidase-like"/>
    <property type="match status" value="1"/>
</dbReference>